<proteinExistence type="predicted"/>
<accession>A0A9K3DAP8</accession>
<keyword evidence="3" id="KW-1185">Reference proteome</keyword>
<sequence>IAALEREKAETARRERRLLDAYADLRAENRRLAESNGARVCTVCGTEPRVLEAGGEGQSEGNNPCKDDEGRWAGVRGSPTLDGDSHGDIYFDEDQSETE</sequence>
<evidence type="ECO:0000313" key="3">
    <source>
        <dbReference type="Proteomes" id="UP000265618"/>
    </source>
</evidence>
<comment type="caution">
    <text evidence="2">The sequence shown here is derived from an EMBL/GenBank/DDBJ whole genome shotgun (WGS) entry which is preliminary data.</text>
</comment>
<feature type="non-terminal residue" evidence="2">
    <location>
        <position position="1"/>
    </location>
</feature>
<evidence type="ECO:0000313" key="2">
    <source>
        <dbReference type="EMBL" id="GIQ92283.1"/>
    </source>
</evidence>
<feature type="region of interest" description="Disordered" evidence="1">
    <location>
        <begin position="52"/>
        <end position="99"/>
    </location>
</feature>
<dbReference type="AlphaFoldDB" id="A0A9K3DAP8"/>
<evidence type="ECO:0000256" key="1">
    <source>
        <dbReference type="SAM" id="MobiDB-lite"/>
    </source>
</evidence>
<feature type="compositionally biased region" description="Acidic residues" evidence="1">
    <location>
        <begin position="90"/>
        <end position="99"/>
    </location>
</feature>
<name>A0A9K3DAP8_9EUKA</name>
<reference evidence="2 3" key="1">
    <citation type="journal article" date="2018" name="PLoS ONE">
        <title>The draft genome of Kipferlia bialata reveals reductive genome evolution in fornicate parasites.</title>
        <authorList>
            <person name="Tanifuji G."/>
            <person name="Takabayashi S."/>
            <person name="Kume K."/>
            <person name="Takagi M."/>
            <person name="Nakayama T."/>
            <person name="Kamikawa R."/>
            <person name="Inagaki Y."/>
            <person name="Hashimoto T."/>
        </authorList>
    </citation>
    <scope>NUCLEOTIDE SEQUENCE [LARGE SCALE GENOMIC DNA]</scope>
    <source>
        <strain evidence="2">NY0173</strain>
    </source>
</reference>
<organism evidence="2 3">
    <name type="scientific">Kipferlia bialata</name>
    <dbReference type="NCBI Taxonomy" id="797122"/>
    <lineage>
        <taxon>Eukaryota</taxon>
        <taxon>Metamonada</taxon>
        <taxon>Carpediemonas-like organisms</taxon>
        <taxon>Kipferlia</taxon>
    </lineage>
</organism>
<dbReference type="Proteomes" id="UP000265618">
    <property type="component" value="Unassembled WGS sequence"/>
</dbReference>
<protein>
    <submittedName>
        <fullName evidence="2">Uncharacterized protein</fullName>
    </submittedName>
</protein>
<gene>
    <name evidence="2" type="ORF">KIPB_015965</name>
</gene>
<dbReference type="EMBL" id="BDIP01009352">
    <property type="protein sequence ID" value="GIQ92283.1"/>
    <property type="molecule type" value="Genomic_DNA"/>
</dbReference>
<feature type="non-terminal residue" evidence="2">
    <location>
        <position position="99"/>
    </location>
</feature>